<name>A0A6A6EQG8_9PEZI</name>
<dbReference type="GO" id="GO:0016491">
    <property type="term" value="F:oxidoreductase activity"/>
    <property type="evidence" value="ECO:0007669"/>
    <property type="project" value="UniProtKB-KW"/>
</dbReference>
<dbReference type="CDD" id="cd05325">
    <property type="entry name" value="carb_red_sniffer_like_SDR_c"/>
    <property type="match status" value="1"/>
</dbReference>
<gene>
    <name evidence="4" type="ORF">K469DRAFT_735096</name>
</gene>
<evidence type="ECO:0000313" key="5">
    <source>
        <dbReference type="Proteomes" id="UP000800200"/>
    </source>
</evidence>
<accession>A0A6A6EQG8</accession>
<dbReference type="EMBL" id="ML994614">
    <property type="protein sequence ID" value="KAF2193029.1"/>
    <property type="molecule type" value="Genomic_DNA"/>
</dbReference>
<proteinExistence type="inferred from homology"/>
<evidence type="ECO:0000256" key="2">
    <source>
        <dbReference type="ARBA" id="ARBA00022857"/>
    </source>
</evidence>
<dbReference type="OrthoDB" id="9876299at2759"/>
<dbReference type="SUPFAM" id="SSF51735">
    <property type="entry name" value="NAD(P)-binding Rossmann-fold domains"/>
    <property type="match status" value="1"/>
</dbReference>
<comment type="similarity">
    <text evidence="1">Belongs to the short-chain dehydrogenases/reductases (SDR) family.</text>
</comment>
<keyword evidence="5" id="KW-1185">Reference proteome</keyword>
<evidence type="ECO:0000313" key="4">
    <source>
        <dbReference type="EMBL" id="KAF2193029.1"/>
    </source>
</evidence>
<dbReference type="Gene3D" id="3.40.50.720">
    <property type="entry name" value="NAD(P)-binding Rossmann-like Domain"/>
    <property type="match status" value="1"/>
</dbReference>
<reference evidence="4" key="1">
    <citation type="journal article" date="2020" name="Stud. Mycol.">
        <title>101 Dothideomycetes genomes: a test case for predicting lifestyles and emergence of pathogens.</title>
        <authorList>
            <person name="Haridas S."/>
            <person name="Albert R."/>
            <person name="Binder M."/>
            <person name="Bloem J."/>
            <person name="Labutti K."/>
            <person name="Salamov A."/>
            <person name="Andreopoulos B."/>
            <person name="Baker S."/>
            <person name="Barry K."/>
            <person name="Bills G."/>
            <person name="Bluhm B."/>
            <person name="Cannon C."/>
            <person name="Castanera R."/>
            <person name="Culley D."/>
            <person name="Daum C."/>
            <person name="Ezra D."/>
            <person name="Gonzalez J."/>
            <person name="Henrissat B."/>
            <person name="Kuo A."/>
            <person name="Liang C."/>
            <person name="Lipzen A."/>
            <person name="Lutzoni F."/>
            <person name="Magnuson J."/>
            <person name="Mondo S."/>
            <person name="Nolan M."/>
            <person name="Ohm R."/>
            <person name="Pangilinan J."/>
            <person name="Park H.-J."/>
            <person name="Ramirez L."/>
            <person name="Alfaro M."/>
            <person name="Sun H."/>
            <person name="Tritt A."/>
            <person name="Yoshinaga Y."/>
            <person name="Zwiers L.-H."/>
            <person name="Turgeon B."/>
            <person name="Goodwin S."/>
            <person name="Spatafora J."/>
            <person name="Crous P."/>
            <person name="Grigoriev I."/>
        </authorList>
    </citation>
    <scope>NUCLEOTIDE SEQUENCE</scope>
    <source>
        <strain evidence="4">CBS 207.26</strain>
    </source>
</reference>
<keyword evidence="2" id="KW-0521">NADP</keyword>
<dbReference type="Pfam" id="PF00106">
    <property type="entry name" value="adh_short"/>
    <property type="match status" value="1"/>
</dbReference>
<dbReference type="PRINTS" id="PR00081">
    <property type="entry name" value="GDHRDH"/>
</dbReference>
<dbReference type="InterPro" id="IPR036291">
    <property type="entry name" value="NAD(P)-bd_dom_sf"/>
</dbReference>
<dbReference type="InterPro" id="IPR051468">
    <property type="entry name" value="Fungal_SecMetab_SDRs"/>
</dbReference>
<dbReference type="Proteomes" id="UP000800200">
    <property type="component" value="Unassembled WGS sequence"/>
</dbReference>
<dbReference type="PANTHER" id="PTHR43544">
    <property type="entry name" value="SHORT-CHAIN DEHYDROGENASE/REDUCTASE"/>
    <property type="match status" value="1"/>
</dbReference>
<dbReference type="AlphaFoldDB" id="A0A6A6EQG8"/>
<sequence>MSSHLTYLITGANRRIGKGFTASLLQRPSTTVIATAAGSKVIIVKLDSQAESDAANAVLQLQEEYGITSLDVVIANAGIAHSGNRIAENSTEAIRDHFNTNTIGPVLLFQAVQPLLKASKSGSPIFIAISTLIGSIGGQESLAGFPAKFSPYGASKAASNWFIRRIHFDEPWLTSFVFHPGLVLTDMASTVSGPGVNPVTLGAITVDVSVNGMLKTMESASREISGTLQNYDGATLPW</sequence>
<evidence type="ECO:0000256" key="1">
    <source>
        <dbReference type="ARBA" id="ARBA00006484"/>
    </source>
</evidence>
<protein>
    <submittedName>
        <fullName evidence="4">Short-chain dehydrogenase</fullName>
    </submittedName>
</protein>
<keyword evidence="3" id="KW-0560">Oxidoreductase</keyword>
<dbReference type="GO" id="GO:0005737">
    <property type="term" value="C:cytoplasm"/>
    <property type="evidence" value="ECO:0007669"/>
    <property type="project" value="TreeGrafter"/>
</dbReference>
<dbReference type="InterPro" id="IPR002347">
    <property type="entry name" value="SDR_fam"/>
</dbReference>
<organism evidence="4 5">
    <name type="scientific">Zopfia rhizophila CBS 207.26</name>
    <dbReference type="NCBI Taxonomy" id="1314779"/>
    <lineage>
        <taxon>Eukaryota</taxon>
        <taxon>Fungi</taxon>
        <taxon>Dikarya</taxon>
        <taxon>Ascomycota</taxon>
        <taxon>Pezizomycotina</taxon>
        <taxon>Dothideomycetes</taxon>
        <taxon>Dothideomycetes incertae sedis</taxon>
        <taxon>Zopfiaceae</taxon>
        <taxon>Zopfia</taxon>
    </lineage>
</organism>
<dbReference type="PANTHER" id="PTHR43544:SF7">
    <property type="entry name" value="NADB-LER2"/>
    <property type="match status" value="1"/>
</dbReference>
<evidence type="ECO:0000256" key="3">
    <source>
        <dbReference type="ARBA" id="ARBA00023002"/>
    </source>
</evidence>